<comment type="caution">
    <text evidence="2">The sequence shown here is derived from an EMBL/GenBank/DDBJ whole genome shotgun (WGS) entry which is preliminary data.</text>
</comment>
<feature type="region of interest" description="Disordered" evidence="1">
    <location>
        <begin position="201"/>
        <end position="253"/>
    </location>
</feature>
<evidence type="ECO:0000313" key="3">
    <source>
        <dbReference type="Proteomes" id="UP001187192"/>
    </source>
</evidence>
<proteinExistence type="predicted"/>
<name>A0AA88DTQ0_FICCA</name>
<keyword evidence="3" id="KW-1185">Reference proteome</keyword>
<sequence>MQIPLRKKVNHSIPPEVMKNQKVAKRRMRIIVATPPGSPNETSVETDGLYYSDLECNSGDEEHSEDDIERAYQKMYSKWIQLCKLNKKLEDRVAELVKEKDTLKRDIDYELEPTLLYITMFKLDFSPALIMTLHGYSSHLLLKVGSRFAFGLLPFTSLVDERARERERETYQVHNRGYGRLRSGVVGRGWVSRKRLEGGVTAASRGKRERERPEKELVVESRPAELKGDGEKERLRENGSEVGEKMEGGVTVE</sequence>
<evidence type="ECO:0000256" key="1">
    <source>
        <dbReference type="SAM" id="MobiDB-lite"/>
    </source>
</evidence>
<dbReference type="AlphaFoldDB" id="A0AA88DTQ0"/>
<feature type="compositionally biased region" description="Basic and acidic residues" evidence="1">
    <location>
        <begin position="206"/>
        <end position="247"/>
    </location>
</feature>
<dbReference type="EMBL" id="BTGU01000106">
    <property type="protein sequence ID" value="GMN61096.1"/>
    <property type="molecule type" value="Genomic_DNA"/>
</dbReference>
<evidence type="ECO:0000313" key="2">
    <source>
        <dbReference type="EMBL" id="GMN61096.1"/>
    </source>
</evidence>
<gene>
    <name evidence="2" type="ORF">TIFTF001_030197</name>
</gene>
<dbReference type="Proteomes" id="UP001187192">
    <property type="component" value="Unassembled WGS sequence"/>
</dbReference>
<reference evidence="2" key="1">
    <citation type="submission" date="2023-07" db="EMBL/GenBank/DDBJ databases">
        <title>draft genome sequence of fig (Ficus carica).</title>
        <authorList>
            <person name="Takahashi T."/>
            <person name="Nishimura K."/>
        </authorList>
    </citation>
    <scope>NUCLEOTIDE SEQUENCE</scope>
</reference>
<accession>A0AA88DTQ0</accession>
<protein>
    <submittedName>
        <fullName evidence="2">Uncharacterized protein</fullName>
    </submittedName>
</protein>
<organism evidence="2 3">
    <name type="scientific">Ficus carica</name>
    <name type="common">Common fig</name>
    <dbReference type="NCBI Taxonomy" id="3494"/>
    <lineage>
        <taxon>Eukaryota</taxon>
        <taxon>Viridiplantae</taxon>
        <taxon>Streptophyta</taxon>
        <taxon>Embryophyta</taxon>
        <taxon>Tracheophyta</taxon>
        <taxon>Spermatophyta</taxon>
        <taxon>Magnoliopsida</taxon>
        <taxon>eudicotyledons</taxon>
        <taxon>Gunneridae</taxon>
        <taxon>Pentapetalae</taxon>
        <taxon>rosids</taxon>
        <taxon>fabids</taxon>
        <taxon>Rosales</taxon>
        <taxon>Moraceae</taxon>
        <taxon>Ficeae</taxon>
        <taxon>Ficus</taxon>
    </lineage>
</organism>